<dbReference type="Gene3D" id="3.40.50.1820">
    <property type="entry name" value="alpha/beta hydrolase"/>
    <property type="match status" value="1"/>
</dbReference>
<dbReference type="SUPFAM" id="SSF53474">
    <property type="entry name" value="alpha/beta-Hydrolases"/>
    <property type="match status" value="1"/>
</dbReference>
<dbReference type="Pfam" id="PF00561">
    <property type="entry name" value="Abhydrolase_1"/>
    <property type="match status" value="1"/>
</dbReference>
<proteinExistence type="predicted"/>
<organism evidence="2 3">
    <name type="scientific">Actinomadura adrarensis</name>
    <dbReference type="NCBI Taxonomy" id="1819600"/>
    <lineage>
        <taxon>Bacteria</taxon>
        <taxon>Bacillati</taxon>
        <taxon>Actinomycetota</taxon>
        <taxon>Actinomycetes</taxon>
        <taxon>Streptosporangiales</taxon>
        <taxon>Thermomonosporaceae</taxon>
        <taxon>Actinomadura</taxon>
    </lineage>
</organism>
<comment type="caution">
    <text evidence="2">The sequence shown here is derived from an EMBL/GenBank/DDBJ whole genome shotgun (WGS) entry which is preliminary data.</text>
</comment>
<dbReference type="PANTHER" id="PTHR43194">
    <property type="entry name" value="HYDROLASE ALPHA/BETA FOLD FAMILY"/>
    <property type="match status" value="1"/>
</dbReference>
<keyword evidence="3" id="KW-1185">Reference proteome</keyword>
<dbReference type="PANTHER" id="PTHR43194:SF5">
    <property type="entry name" value="PIMELOYL-[ACYL-CARRIER PROTEIN] METHYL ESTER ESTERASE"/>
    <property type="match status" value="1"/>
</dbReference>
<evidence type="ECO:0000259" key="1">
    <source>
        <dbReference type="Pfam" id="PF00561"/>
    </source>
</evidence>
<feature type="non-terminal residue" evidence="2">
    <location>
        <position position="184"/>
    </location>
</feature>
<feature type="domain" description="AB hydrolase-1" evidence="1">
    <location>
        <begin position="70"/>
        <end position="171"/>
    </location>
</feature>
<keyword evidence="2" id="KW-0378">Hydrolase</keyword>
<gene>
    <name evidence="2" type="ORF">ACFQ07_21835</name>
</gene>
<sequence length="184" mass="19202">MAWKPSSPDWTSLKRALALLGEGLRETALREHLSKTAGLVAVHGLCMSRNFVEHSQRMHVVRDGAAEASPLLLVHGSGASGGSRGPLAPALAARHHVVRVDLPGCGQSLAAPTFHVPDQAGRVAAMLDELGLGAVTVVAHSSGGYVATSLVEQRPDLVRSLALISTGPSMDALLPQPLILRVLL</sequence>
<name>A0ABW3CMQ0_9ACTN</name>
<dbReference type="Proteomes" id="UP001597083">
    <property type="component" value="Unassembled WGS sequence"/>
</dbReference>
<dbReference type="InterPro" id="IPR029058">
    <property type="entry name" value="AB_hydrolase_fold"/>
</dbReference>
<dbReference type="InterPro" id="IPR050228">
    <property type="entry name" value="Carboxylesterase_BioH"/>
</dbReference>
<evidence type="ECO:0000313" key="2">
    <source>
        <dbReference type="EMBL" id="MFD0854897.1"/>
    </source>
</evidence>
<dbReference type="GO" id="GO:0016787">
    <property type="term" value="F:hydrolase activity"/>
    <property type="evidence" value="ECO:0007669"/>
    <property type="project" value="UniProtKB-KW"/>
</dbReference>
<dbReference type="InterPro" id="IPR000073">
    <property type="entry name" value="AB_hydrolase_1"/>
</dbReference>
<dbReference type="EMBL" id="JBHTIR010003243">
    <property type="protein sequence ID" value="MFD0854897.1"/>
    <property type="molecule type" value="Genomic_DNA"/>
</dbReference>
<evidence type="ECO:0000313" key="3">
    <source>
        <dbReference type="Proteomes" id="UP001597083"/>
    </source>
</evidence>
<accession>A0ABW3CMQ0</accession>
<reference evidence="3" key="1">
    <citation type="journal article" date="2019" name="Int. J. Syst. Evol. Microbiol.">
        <title>The Global Catalogue of Microorganisms (GCM) 10K type strain sequencing project: providing services to taxonomists for standard genome sequencing and annotation.</title>
        <authorList>
            <consortium name="The Broad Institute Genomics Platform"/>
            <consortium name="The Broad Institute Genome Sequencing Center for Infectious Disease"/>
            <person name="Wu L."/>
            <person name="Ma J."/>
        </authorList>
    </citation>
    <scope>NUCLEOTIDE SEQUENCE [LARGE SCALE GENOMIC DNA]</scope>
    <source>
        <strain evidence="3">JCM 31696</strain>
    </source>
</reference>
<protein>
    <submittedName>
        <fullName evidence="2">Alpha/beta fold hydrolase</fullName>
    </submittedName>
</protein>